<keyword evidence="5" id="KW-1185">Reference proteome</keyword>
<dbReference type="InterPro" id="IPR029016">
    <property type="entry name" value="GAF-like_dom_sf"/>
</dbReference>
<organism evidence="4 5">
    <name type="scientific">Hydrogenophaga laconesensis</name>
    <dbReference type="NCBI Taxonomy" id="1805971"/>
    <lineage>
        <taxon>Bacteria</taxon>
        <taxon>Pseudomonadati</taxon>
        <taxon>Pseudomonadota</taxon>
        <taxon>Betaproteobacteria</taxon>
        <taxon>Burkholderiales</taxon>
        <taxon>Comamonadaceae</taxon>
        <taxon>Hydrogenophaga</taxon>
    </lineage>
</organism>
<reference evidence="4 5" key="1">
    <citation type="submission" date="2023-07" db="EMBL/GenBank/DDBJ databases">
        <title>Sorghum-associated microbial communities from plants grown in Nebraska, USA.</title>
        <authorList>
            <person name="Schachtman D."/>
        </authorList>
    </citation>
    <scope>NUCLEOTIDE SEQUENCE [LARGE SCALE GENOMIC DNA]</scope>
    <source>
        <strain evidence="4 5">BE240</strain>
    </source>
</reference>
<dbReference type="Pfam" id="PF01590">
    <property type="entry name" value="GAF"/>
    <property type="match status" value="1"/>
</dbReference>
<dbReference type="RefSeq" id="WP_204734135.1">
    <property type="nucleotide sequence ID" value="NZ_JAVDWE010000007.1"/>
</dbReference>
<dbReference type="Pfam" id="PF02954">
    <property type="entry name" value="HTH_8"/>
    <property type="match status" value="1"/>
</dbReference>
<proteinExistence type="predicted"/>
<evidence type="ECO:0000259" key="3">
    <source>
        <dbReference type="Pfam" id="PF02954"/>
    </source>
</evidence>
<evidence type="ECO:0000313" key="5">
    <source>
        <dbReference type="Proteomes" id="UP001265550"/>
    </source>
</evidence>
<dbReference type="Gene3D" id="3.30.450.40">
    <property type="match status" value="1"/>
</dbReference>
<feature type="domain" description="DNA binding HTH" evidence="3">
    <location>
        <begin position="373"/>
        <end position="406"/>
    </location>
</feature>
<evidence type="ECO:0000313" key="4">
    <source>
        <dbReference type="EMBL" id="MDR7094957.1"/>
    </source>
</evidence>
<evidence type="ECO:0000259" key="2">
    <source>
        <dbReference type="Pfam" id="PF01590"/>
    </source>
</evidence>
<accession>A0ABU1VBZ0</accession>
<dbReference type="InterPro" id="IPR003018">
    <property type="entry name" value="GAF"/>
</dbReference>
<dbReference type="Gene3D" id="1.10.10.60">
    <property type="entry name" value="Homeodomain-like"/>
    <property type="match status" value="1"/>
</dbReference>
<name>A0ABU1VBZ0_9BURK</name>
<dbReference type="EMBL" id="JAVDWE010000007">
    <property type="protein sequence ID" value="MDR7094957.1"/>
    <property type="molecule type" value="Genomic_DNA"/>
</dbReference>
<protein>
    <submittedName>
        <fullName evidence="4">Transcriptional regulator of acetoin/glycerol metabolism</fullName>
    </submittedName>
</protein>
<feature type="region of interest" description="Disordered" evidence="1">
    <location>
        <begin position="334"/>
        <end position="360"/>
    </location>
</feature>
<dbReference type="PRINTS" id="PR01590">
    <property type="entry name" value="HTHFIS"/>
</dbReference>
<gene>
    <name evidence="4" type="ORF">J2X09_002701</name>
</gene>
<sequence length="416" mass="44486">MPHTTNGQAGTPRQLFFQTAEQRTALARQRFFDEGARPSGLVGEAVIQSWLRCAKAHQQPTDMVSFEQVTRSRAHASLNRNRQLLQAGNLELNNMEAALAGTDCRVLLTDAQGVIIHATQLPASSQHPLLKTASRVGVNLTEGQVGTNAPGIVVRTGEACTVTGAEHFFQCLQTLHCAAAPIRDIHGQLAGVLDVSIEAGRFHFDAAAVVGMYATTIENRLLQLQSVEHLVLHFQASPTLLGTPMEALAGIDTSGRVLWLNGVGRRLTGCRMEHRHLVDEVFGTPLERLLALPRQPQAQTLRLPNGLGVWIQGTLTANDGADFKHAVAVSQPAPCASEPMPATKDPVDSEAGAPAAAQDETDTHATLLDHKQRLIESTLAACGGNIAKAARALGVSRGMLYRRLQKAETPAPSGTP</sequence>
<dbReference type="InterPro" id="IPR009057">
    <property type="entry name" value="Homeodomain-like_sf"/>
</dbReference>
<comment type="caution">
    <text evidence="4">The sequence shown here is derived from an EMBL/GenBank/DDBJ whole genome shotgun (WGS) entry which is preliminary data.</text>
</comment>
<dbReference type="Proteomes" id="UP001265550">
    <property type="component" value="Unassembled WGS sequence"/>
</dbReference>
<dbReference type="InterPro" id="IPR002197">
    <property type="entry name" value="HTH_Fis"/>
</dbReference>
<feature type="domain" description="GAF" evidence="2">
    <location>
        <begin position="102"/>
        <end position="220"/>
    </location>
</feature>
<dbReference type="SUPFAM" id="SSF46689">
    <property type="entry name" value="Homeodomain-like"/>
    <property type="match status" value="1"/>
</dbReference>
<evidence type="ECO:0000256" key="1">
    <source>
        <dbReference type="SAM" id="MobiDB-lite"/>
    </source>
</evidence>